<evidence type="ECO:0000259" key="8">
    <source>
        <dbReference type="Pfam" id="PF00924"/>
    </source>
</evidence>
<reference evidence="11" key="1">
    <citation type="submission" date="2005-10" db="EMBL/GenBank/DDBJ databases">
        <title>Complete sequence of Pelobacter carbinolicus DSM 2380.</title>
        <authorList>
            <person name="Copeland A."/>
            <person name="Lucas S."/>
            <person name="Lapidus A."/>
            <person name="Barry K."/>
            <person name="Detter J.C."/>
            <person name="Glavina T."/>
            <person name="Hammon N."/>
            <person name="Israni S."/>
            <person name="Pitluck S."/>
            <person name="Chertkov O."/>
            <person name="Schmutz J."/>
            <person name="Larimer F."/>
            <person name="Land M."/>
            <person name="Kyrpides N."/>
            <person name="Ivanova N."/>
            <person name="Richardson P."/>
        </authorList>
    </citation>
    <scope>NUCLEOTIDE SEQUENCE [LARGE SCALE GENOMIC DNA]</scope>
    <source>
        <strain evidence="11">DSM 2380 / NBRC 103641 / GraBd1</strain>
    </source>
</reference>
<evidence type="ECO:0000256" key="1">
    <source>
        <dbReference type="ARBA" id="ARBA00004651"/>
    </source>
</evidence>
<dbReference type="KEGG" id="pca:Pcar_0306"/>
<gene>
    <name evidence="10" type="ordered locus">Pcar_0306</name>
</gene>
<feature type="domain" description="Mechanosensitive ion channel MscS C-terminal" evidence="9">
    <location>
        <begin position="186"/>
        <end position="268"/>
    </location>
</feature>
<comment type="subcellular location">
    <subcellularLocation>
        <location evidence="1">Cell membrane</location>
        <topology evidence="1">Multi-pass membrane protein</topology>
    </subcellularLocation>
</comment>
<dbReference type="SUPFAM" id="SSF50182">
    <property type="entry name" value="Sm-like ribonucleoproteins"/>
    <property type="match status" value="1"/>
</dbReference>
<dbReference type="RefSeq" id="WP_011339979.1">
    <property type="nucleotide sequence ID" value="NC_007498.2"/>
</dbReference>
<feature type="transmembrane region" description="Helical" evidence="7">
    <location>
        <begin position="70"/>
        <end position="89"/>
    </location>
</feature>
<dbReference type="EMBL" id="CP000142">
    <property type="protein sequence ID" value="ABA87566.1"/>
    <property type="molecule type" value="Genomic_DNA"/>
</dbReference>
<dbReference type="Pfam" id="PF21082">
    <property type="entry name" value="MS_channel_3rd"/>
    <property type="match status" value="1"/>
</dbReference>
<feature type="transmembrane region" description="Helical" evidence="7">
    <location>
        <begin position="29"/>
        <end position="50"/>
    </location>
</feature>
<reference evidence="10 11" key="2">
    <citation type="journal article" date="2012" name="BMC Genomics">
        <title>The genome of Pelobacter carbinolicus reveals surprising metabolic capabilities and physiological features.</title>
        <authorList>
            <person name="Aklujkar M."/>
            <person name="Haveman S.A."/>
            <person name="Didonato R.Jr."/>
            <person name="Chertkov O."/>
            <person name="Han C.S."/>
            <person name="Land M.L."/>
            <person name="Brown P."/>
            <person name="Lovley D.R."/>
        </authorList>
    </citation>
    <scope>NUCLEOTIDE SEQUENCE [LARGE SCALE GENOMIC DNA]</scope>
    <source>
        <strain evidence="11">DSM 2380 / NBRC 103641 / GraBd1</strain>
    </source>
</reference>
<keyword evidence="11" id="KW-1185">Reference proteome</keyword>
<evidence type="ECO:0000259" key="9">
    <source>
        <dbReference type="Pfam" id="PF21082"/>
    </source>
</evidence>
<dbReference type="Gene3D" id="3.30.70.100">
    <property type="match status" value="1"/>
</dbReference>
<dbReference type="SUPFAM" id="SSF82861">
    <property type="entry name" value="Mechanosensitive channel protein MscS (YggB), transmembrane region"/>
    <property type="match status" value="1"/>
</dbReference>
<dbReference type="InterPro" id="IPR008910">
    <property type="entry name" value="MSC_TM_helix"/>
</dbReference>
<keyword evidence="3" id="KW-1003">Cell membrane</keyword>
<keyword evidence="4 7" id="KW-0812">Transmembrane</keyword>
<dbReference type="InterPro" id="IPR010920">
    <property type="entry name" value="LSM_dom_sf"/>
</dbReference>
<dbReference type="Proteomes" id="UP000002534">
    <property type="component" value="Chromosome"/>
</dbReference>
<evidence type="ECO:0000256" key="2">
    <source>
        <dbReference type="ARBA" id="ARBA00008017"/>
    </source>
</evidence>
<dbReference type="OrthoDB" id="9784565at2"/>
<dbReference type="PANTHER" id="PTHR30221">
    <property type="entry name" value="SMALL-CONDUCTANCE MECHANOSENSITIVE CHANNEL"/>
    <property type="match status" value="1"/>
</dbReference>
<dbReference type="Pfam" id="PF05552">
    <property type="entry name" value="MS_channel_1st_1"/>
    <property type="match status" value="1"/>
</dbReference>
<evidence type="ECO:0000313" key="11">
    <source>
        <dbReference type="Proteomes" id="UP000002534"/>
    </source>
</evidence>
<keyword evidence="6 7" id="KW-0472">Membrane</keyword>
<dbReference type="eggNOG" id="COG0668">
    <property type="taxonomic scope" value="Bacteria"/>
</dbReference>
<dbReference type="PANTHER" id="PTHR30221:SF1">
    <property type="entry name" value="SMALL-CONDUCTANCE MECHANOSENSITIVE CHANNEL"/>
    <property type="match status" value="1"/>
</dbReference>
<name>Q3A7S8_SYNC1</name>
<dbReference type="InterPro" id="IPR006685">
    <property type="entry name" value="MscS_channel_2nd"/>
</dbReference>
<organism evidence="10 11">
    <name type="scientific">Syntrophotalea carbinolica (strain DSM 2380 / NBRC 103641 / GraBd1)</name>
    <name type="common">Pelobacter carbinolicus</name>
    <dbReference type="NCBI Taxonomy" id="338963"/>
    <lineage>
        <taxon>Bacteria</taxon>
        <taxon>Pseudomonadati</taxon>
        <taxon>Thermodesulfobacteriota</taxon>
        <taxon>Desulfuromonadia</taxon>
        <taxon>Desulfuromonadales</taxon>
        <taxon>Syntrophotaleaceae</taxon>
        <taxon>Syntrophotalea</taxon>
    </lineage>
</organism>
<evidence type="ECO:0000256" key="4">
    <source>
        <dbReference type="ARBA" id="ARBA00022692"/>
    </source>
</evidence>
<dbReference type="SUPFAM" id="SSF82689">
    <property type="entry name" value="Mechanosensitive channel protein MscS (YggB), C-terminal domain"/>
    <property type="match status" value="1"/>
</dbReference>
<evidence type="ECO:0000256" key="6">
    <source>
        <dbReference type="ARBA" id="ARBA00023136"/>
    </source>
</evidence>
<dbReference type="AlphaFoldDB" id="Q3A7S8"/>
<dbReference type="InterPro" id="IPR045275">
    <property type="entry name" value="MscS_archaea/bacteria_type"/>
</dbReference>
<dbReference type="Pfam" id="PF00924">
    <property type="entry name" value="MS_channel_2nd"/>
    <property type="match status" value="1"/>
</dbReference>
<proteinExistence type="inferred from homology"/>
<dbReference type="GO" id="GO:0008381">
    <property type="term" value="F:mechanosensitive monoatomic ion channel activity"/>
    <property type="evidence" value="ECO:0007669"/>
    <property type="project" value="InterPro"/>
</dbReference>
<evidence type="ECO:0000256" key="7">
    <source>
        <dbReference type="SAM" id="Phobius"/>
    </source>
</evidence>
<evidence type="ECO:0000256" key="3">
    <source>
        <dbReference type="ARBA" id="ARBA00022475"/>
    </source>
</evidence>
<dbReference type="STRING" id="338963.Pcar_0306"/>
<dbReference type="GO" id="GO:0005886">
    <property type="term" value="C:plasma membrane"/>
    <property type="evidence" value="ECO:0007669"/>
    <property type="project" value="UniProtKB-SubCell"/>
</dbReference>
<dbReference type="InterPro" id="IPR011066">
    <property type="entry name" value="MscS_channel_C_sf"/>
</dbReference>
<dbReference type="InterPro" id="IPR049278">
    <property type="entry name" value="MS_channel_C"/>
</dbReference>
<dbReference type="InterPro" id="IPR023408">
    <property type="entry name" value="MscS_beta-dom_sf"/>
</dbReference>
<evidence type="ECO:0000313" key="10">
    <source>
        <dbReference type="EMBL" id="ABA87566.1"/>
    </source>
</evidence>
<feature type="domain" description="Mechanosensitive ion channel MscS" evidence="8">
    <location>
        <begin position="117"/>
        <end position="179"/>
    </location>
</feature>
<dbReference type="Gene3D" id="1.10.287.1260">
    <property type="match status" value="1"/>
</dbReference>
<comment type="similarity">
    <text evidence="2">Belongs to the MscS (TC 1.A.23) family.</text>
</comment>
<dbReference type="InterPro" id="IPR011014">
    <property type="entry name" value="MscS_channel_TM-2"/>
</dbReference>
<dbReference type="HOGENOM" id="CLU_037945_1_1_7"/>
<dbReference type="Gene3D" id="2.30.30.60">
    <property type="match status" value="1"/>
</dbReference>
<feature type="transmembrane region" description="Helical" evidence="7">
    <location>
        <begin position="95"/>
        <end position="113"/>
    </location>
</feature>
<protein>
    <submittedName>
        <fullName evidence="10">Mechanosensitive ion channel family protein</fullName>
    </submittedName>
</protein>
<evidence type="ECO:0000256" key="5">
    <source>
        <dbReference type="ARBA" id="ARBA00022989"/>
    </source>
</evidence>
<keyword evidence="5 7" id="KW-1133">Transmembrane helix</keyword>
<accession>Q3A7S8</accession>
<sequence length="284" mass="31302">MNPESKLIGQEMETLQKIVDMVTQFVVTYSFQILGALIILIVGLKLSGWLSRLVLRVCEKRNIDITLSKFFASSVKLMIMVFVVIVAIGKFGISIAPFIAALGALAFGTSFAIQGPLSNYGSGLTLILTRPFVVGNTIQVQGVSGVVDEIRLAATILSTEDGEQITIPNKHIVGEILTNSFENRIIETSVGISYDDDPEQAIEVLQQVLNRFDEVRKDPAPQVGIEAFADSSINIGLRYWVPTKQYFQTLYQVNLAIHKALAEAGVHIPFPQQDVHLIQEKTRD</sequence>